<accession>T0LBU5</accession>
<evidence type="ECO:0000313" key="3">
    <source>
        <dbReference type="Proteomes" id="UP000053780"/>
    </source>
</evidence>
<evidence type="ECO:0000256" key="1">
    <source>
        <dbReference type="SAM" id="MobiDB-lite"/>
    </source>
</evidence>
<gene>
    <name evidence="2" type="ORF">NAPIS_ORF00614</name>
</gene>
<reference evidence="2 3" key="1">
    <citation type="journal article" date="2013" name="BMC Genomics">
        <title>Genome sequencing and comparative genomics of honey bee microsporidia, Nosema apis reveal novel insights into host-parasite interactions.</title>
        <authorList>
            <person name="Chen Yp."/>
            <person name="Pettis J.S."/>
            <person name="Zhao Y."/>
            <person name="Liu X."/>
            <person name="Tallon L.J."/>
            <person name="Sadzewicz L.D."/>
            <person name="Li R."/>
            <person name="Zheng H."/>
            <person name="Huang S."/>
            <person name="Zhang X."/>
            <person name="Hamilton M.C."/>
            <person name="Pernal S.F."/>
            <person name="Melathopoulos A.P."/>
            <person name="Yan X."/>
            <person name="Evans J.D."/>
        </authorList>
    </citation>
    <scope>NUCLEOTIDE SEQUENCE [LARGE SCALE GENOMIC DNA]</scope>
    <source>
        <strain evidence="2 3">BRL 01</strain>
    </source>
</reference>
<dbReference type="VEuPathDB" id="MicrosporidiaDB:NAPIS_ORF00614"/>
<dbReference type="Proteomes" id="UP000053780">
    <property type="component" value="Unassembled WGS sequence"/>
</dbReference>
<dbReference type="EMBL" id="KE647085">
    <property type="protein sequence ID" value="EQB61808.1"/>
    <property type="molecule type" value="Genomic_DNA"/>
</dbReference>
<dbReference type="AlphaFoldDB" id="T0LBU5"/>
<evidence type="ECO:0000313" key="2">
    <source>
        <dbReference type="EMBL" id="EQB61808.1"/>
    </source>
</evidence>
<organism evidence="2 3">
    <name type="scientific">Vairimorpha apis BRL 01</name>
    <dbReference type="NCBI Taxonomy" id="1037528"/>
    <lineage>
        <taxon>Eukaryota</taxon>
        <taxon>Fungi</taxon>
        <taxon>Fungi incertae sedis</taxon>
        <taxon>Microsporidia</taxon>
        <taxon>Nosematidae</taxon>
        <taxon>Vairimorpha</taxon>
    </lineage>
</organism>
<feature type="region of interest" description="Disordered" evidence="1">
    <location>
        <begin position="409"/>
        <end position="432"/>
    </location>
</feature>
<dbReference type="HOGENOM" id="CLU_577574_0_0_1"/>
<protein>
    <submittedName>
        <fullName evidence="2">Uncharacterized protein</fullName>
    </submittedName>
</protein>
<keyword evidence="3" id="KW-1185">Reference proteome</keyword>
<sequence length="473" mass="53893">MEKESNFTNLENILNNEPDNKINYEQNEQFKMETNVVGNINDGEKISKKETHITTEISSNYYIEQGVIYQKVTENINVDQCEEINTPVQEETPIISTDVQTAVKLIDANSSETKVEDALDEGKLTVVKEAIVNQKGLVNEEIKDSIENIITDIPADPLQNKKTNIDLGEAVIEKDILNVAEENLQQTLEKNKKKVGSSQFSELSSKPVLETGELTNLINETSEKSTETVFIKECQPKNPFFDQTNSELTETNYKNTADMEIFDEPEKREVTISTPSPKRTKLNEDASNNLDAKKEVDNLMMLGIENNDVKNVDHNGMILNEDKIKTFNANSEKDDNKNSDENLFINKIDESKKMAEEIITLDKNDINKTEINETFVKNNDNTRNENKEIPAILDEGVKKIENQEILTKKDQNEEKFNKNKTDSPNKKSNNFDYVNNQVLPSIVNQDVKKVSKNKITEKKSNDDVIKKQKVMMN</sequence>
<dbReference type="OrthoDB" id="2196400at2759"/>
<name>T0LBU5_9MICR</name>
<feature type="compositionally biased region" description="Basic and acidic residues" evidence="1">
    <location>
        <begin position="409"/>
        <end position="425"/>
    </location>
</feature>
<proteinExistence type="predicted"/>